<feature type="region of interest" description="Disordered" evidence="1">
    <location>
        <begin position="837"/>
        <end position="932"/>
    </location>
</feature>
<proteinExistence type="predicted"/>
<dbReference type="Proteomes" id="UP001363151">
    <property type="component" value="Unassembled WGS sequence"/>
</dbReference>
<name>A0ABR1FXA7_AURAN</name>
<keyword evidence="2" id="KW-1133">Transmembrane helix</keyword>
<feature type="compositionally biased region" description="Basic and acidic residues" evidence="1">
    <location>
        <begin position="710"/>
        <end position="724"/>
    </location>
</feature>
<feature type="transmembrane region" description="Helical" evidence="2">
    <location>
        <begin position="384"/>
        <end position="403"/>
    </location>
</feature>
<evidence type="ECO:0000259" key="3">
    <source>
        <dbReference type="Pfam" id="PF01757"/>
    </source>
</evidence>
<keyword evidence="4" id="KW-0012">Acyltransferase</keyword>
<feature type="transmembrane region" description="Helical" evidence="2">
    <location>
        <begin position="196"/>
        <end position="216"/>
    </location>
</feature>
<keyword evidence="2" id="KW-0812">Transmembrane</keyword>
<feature type="compositionally biased region" description="Low complexity" evidence="1">
    <location>
        <begin position="620"/>
        <end position="631"/>
    </location>
</feature>
<feature type="region of interest" description="Disordered" evidence="1">
    <location>
        <begin position="699"/>
        <end position="778"/>
    </location>
</feature>
<sequence>MTQRLVRSVSSAAFVDMVARALRAETVDDDSSEAWARASTYLAAGHFSSLGDRDGCKSIYGYEYFLVALGRRTASGLCLPRACAPDDLRRFLDGARFTLDDPELPAGPAYVSDDRFRFRLDELGVVVVVATAALALLAAAATYLHAAAKRDVLGRGGDPEAARDALPAWLLAFSAVENVGALLRPRGPGALKAFDGMRVLSLCWVVAGHVLLWPTLGPTTFANEAERLLPGDSSTVLRQLSAQVVPAAEFAVDTFFLLSGFLGATSLADAVLAPGAPGLAAWWPALVARRLARLVPAYAYVLLAYWKVQRVAGRGALWSGMEYAYELCDEYWWTNALLVNNLVPWGVDDRCYGPSWYIAVDAQLAVLALPPCVAVAARHGVKRGVAFLAALAAASTVFTWWLASTKRLTLVTFQSSYINDVYIRPWTRAPPYLVGVGAALLWRERRSTPPEEKRSTPAEARRSSGWLLSLSLGVLAACAFGALPFRNASLSGARWRAEYAYLALSKPAWALGVAAVALLCFEGRGSVVGAVLDLDVWAPAARLTYCAYLVHAAVLDVVFHADAAQRIHYSAEWYVVTFLGAGAVIVVTSLAVHLLVEAPAAALLRGKTREPAAEEKRGPVPRGRGRAAPRGGLRRVGGDRGQVPRPRPPPRRRASRARPSSRGARPPARDDGRRAAARARALVSEASFRPPLTVFERGLRRGAAGRRGRGRADRRAARARDAAIKRAAPRASRPRSSAGACPAGSTWTASRRRSGAASPSPAASRGRRTGSAPTSPAPLSLAESLRDCALLAALARENGLAVVAASGRPAAAAWALFDDASVLSCGRLLYCGAARGARAPRGSRASATPSAPRARTCSRSSPSTATRAAFGAGDTMRGPSDAAGRGRVRRARARARRQGRRRSRRRPRRRRRPGARARRTRAPRAAPTAPGPVARALAARGQRAARGVGGLARRDVAGAPDASALWVAAVALGALAAAPGLADDHRGFALERGGGAPTGPRARARATTLAAEGALVVAVHAPAAYLFASLARLPRPLDFACAATPRASLHGAARSVGGPAPRARRGLAALLLAVKFGASFAAVALSDETWITHFSTFKLADDAPRPRGSRRTTREREDGTVRKYLRKLSDGDDVEKEKEAALERLWAGLIDEHGEHLGLGVVGGDGAMDEDAAPEPEGGGKLLRLDLKEIKALRAMGRAIKGYFSLAALPNGGARRKYAQQKVDAVMEAVTPADGAAKNLLRGISRVCCGDNNDDVRLDTFAGRCTKKVKIVTVQVDSDGRRTLVVKEEHHQRHTKHAGDLEIYQAFLKSAGYASHLAAHPSHKISFTLFKRAKNHTNLDVFVVASDPRLVDVTVKHADGSSSFVKKRITDNHAWKFYAGASGKGKDNDYFFHHAALTHLVDFYVAKRVKDNKPPLTRIDAKTSKSRRSTLSLDKYFYRFITWTQDDPIGVDDDDVFFADKSAKWSASPGLAEKDARLAALAPKIRKGDVVALGISQSERDAQGVDFYLAKVVVPPARADNQRRVNGSGRDGWNIKKGEFCLTVRWFDLKPCGYYEDYGSQDEQLLEMVIAVGDGAALVLEPAPRKGRARGAPAQFQLAKASEAAIHNENLDKYVDRAAAGSSA</sequence>
<feature type="compositionally biased region" description="Low complexity" evidence="1">
    <location>
        <begin position="657"/>
        <end position="666"/>
    </location>
</feature>
<dbReference type="PANTHER" id="PTHR11161">
    <property type="entry name" value="O-ACYLTRANSFERASE"/>
    <property type="match status" value="1"/>
</dbReference>
<feature type="transmembrane region" description="Helical" evidence="2">
    <location>
        <begin position="463"/>
        <end position="483"/>
    </location>
</feature>
<evidence type="ECO:0000256" key="1">
    <source>
        <dbReference type="SAM" id="MobiDB-lite"/>
    </source>
</evidence>
<dbReference type="EMBL" id="JBBJCI010000210">
    <property type="protein sequence ID" value="KAK7240615.1"/>
    <property type="molecule type" value="Genomic_DNA"/>
</dbReference>
<dbReference type="InterPro" id="IPR052728">
    <property type="entry name" value="O2_lipid_transport_reg"/>
</dbReference>
<feature type="compositionally biased region" description="Low complexity" evidence="1">
    <location>
        <begin position="837"/>
        <end position="869"/>
    </location>
</feature>
<comment type="caution">
    <text evidence="4">The sequence shown here is derived from an EMBL/GenBank/DDBJ whole genome shotgun (WGS) entry which is preliminary data.</text>
</comment>
<feature type="transmembrane region" description="Helical" evidence="2">
    <location>
        <begin position="255"/>
        <end position="279"/>
    </location>
</feature>
<evidence type="ECO:0000313" key="5">
    <source>
        <dbReference type="Proteomes" id="UP001363151"/>
    </source>
</evidence>
<feature type="transmembrane region" description="Helical" evidence="2">
    <location>
        <begin position="573"/>
        <end position="596"/>
    </location>
</feature>
<feature type="compositionally biased region" description="Basic and acidic residues" evidence="1">
    <location>
        <begin position="608"/>
        <end position="618"/>
    </location>
</feature>
<feature type="transmembrane region" description="Helical" evidence="2">
    <location>
        <begin position="542"/>
        <end position="561"/>
    </location>
</feature>
<feature type="compositionally biased region" description="Basic residues" evidence="1">
    <location>
        <begin position="886"/>
        <end position="922"/>
    </location>
</feature>
<keyword evidence="4" id="KW-0808">Transferase</keyword>
<organism evidence="4 5">
    <name type="scientific">Aureococcus anophagefferens</name>
    <name type="common">Harmful bloom alga</name>
    <dbReference type="NCBI Taxonomy" id="44056"/>
    <lineage>
        <taxon>Eukaryota</taxon>
        <taxon>Sar</taxon>
        <taxon>Stramenopiles</taxon>
        <taxon>Ochrophyta</taxon>
        <taxon>Pelagophyceae</taxon>
        <taxon>Pelagomonadales</taxon>
        <taxon>Pelagomonadaceae</taxon>
        <taxon>Aureococcus</taxon>
    </lineage>
</organism>
<dbReference type="GO" id="GO:0016746">
    <property type="term" value="F:acyltransferase activity"/>
    <property type="evidence" value="ECO:0007669"/>
    <property type="project" value="UniProtKB-KW"/>
</dbReference>
<reference evidence="4 5" key="1">
    <citation type="submission" date="2024-03" db="EMBL/GenBank/DDBJ databases">
        <title>Aureococcus anophagefferens CCMP1851 and Kratosvirus quantuckense: Draft genome of a second virus-susceptible host strain in the model system.</title>
        <authorList>
            <person name="Chase E."/>
            <person name="Truchon A.R."/>
            <person name="Schepens W."/>
            <person name="Wilhelm S.W."/>
        </authorList>
    </citation>
    <scope>NUCLEOTIDE SEQUENCE [LARGE SCALE GENOMIC DNA]</scope>
    <source>
        <strain evidence="4 5">CCMP1851</strain>
    </source>
</reference>
<gene>
    <name evidence="4" type="ORF">SO694_00057261</name>
</gene>
<feature type="compositionally biased region" description="Low complexity" evidence="1">
    <location>
        <begin position="923"/>
        <end position="932"/>
    </location>
</feature>
<accession>A0ABR1FXA7</accession>
<protein>
    <submittedName>
        <fullName evidence="4">Acyltransferase</fullName>
    </submittedName>
</protein>
<feature type="transmembrane region" description="Helical" evidence="2">
    <location>
        <begin position="499"/>
        <end position="521"/>
    </location>
</feature>
<keyword evidence="2" id="KW-0472">Membrane</keyword>
<keyword evidence="5" id="KW-1185">Reference proteome</keyword>
<evidence type="ECO:0000313" key="4">
    <source>
        <dbReference type="EMBL" id="KAK7240615.1"/>
    </source>
</evidence>
<feature type="compositionally biased region" description="Low complexity" evidence="1">
    <location>
        <begin position="725"/>
        <end position="764"/>
    </location>
</feature>
<feature type="transmembrane region" description="Helical" evidence="2">
    <location>
        <begin position="166"/>
        <end position="184"/>
    </location>
</feature>
<dbReference type="PANTHER" id="PTHR11161:SF0">
    <property type="entry name" value="O-ACYLTRANSFERASE LIKE PROTEIN"/>
    <property type="match status" value="1"/>
</dbReference>
<dbReference type="InterPro" id="IPR002656">
    <property type="entry name" value="Acyl_transf_3_dom"/>
</dbReference>
<dbReference type="Pfam" id="PF01757">
    <property type="entry name" value="Acyl_transf_3"/>
    <property type="match status" value="1"/>
</dbReference>
<feature type="domain" description="Acyltransferase 3" evidence="3">
    <location>
        <begin position="192"/>
        <end position="590"/>
    </location>
</feature>
<feature type="region of interest" description="Disordered" evidence="1">
    <location>
        <begin position="608"/>
        <end position="682"/>
    </location>
</feature>
<evidence type="ECO:0000256" key="2">
    <source>
        <dbReference type="SAM" id="Phobius"/>
    </source>
</evidence>
<feature type="transmembrane region" description="Helical" evidence="2">
    <location>
        <begin position="123"/>
        <end position="146"/>
    </location>
</feature>